<dbReference type="GO" id="GO:0030148">
    <property type="term" value="P:sphingolipid biosynthetic process"/>
    <property type="evidence" value="ECO:0007669"/>
    <property type="project" value="InterPro"/>
</dbReference>
<evidence type="ECO:0000256" key="9">
    <source>
        <dbReference type="ARBA" id="ARBA00026112"/>
    </source>
</evidence>
<evidence type="ECO:0000256" key="5">
    <source>
        <dbReference type="ARBA" id="ARBA00022857"/>
    </source>
</evidence>
<dbReference type="GO" id="GO:0006666">
    <property type="term" value="P:3-keto-sphinganine metabolic process"/>
    <property type="evidence" value="ECO:0007669"/>
    <property type="project" value="InterPro"/>
</dbReference>
<dbReference type="SMART" id="SM00822">
    <property type="entry name" value="PKS_KR"/>
    <property type="match status" value="1"/>
</dbReference>
<gene>
    <name evidence="12" type="ORF">GAYE_SCF06G2783</name>
</gene>
<reference evidence="12 13" key="1">
    <citation type="submission" date="2022-07" db="EMBL/GenBank/DDBJ databases">
        <title>Genome-wide signatures of adaptation to extreme environments.</title>
        <authorList>
            <person name="Cho C.H."/>
            <person name="Yoon H.S."/>
        </authorList>
    </citation>
    <scope>NUCLEOTIDE SEQUENCE [LARGE SCALE GENOMIC DNA]</scope>
    <source>
        <strain evidence="12 13">108.79 E11</strain>
    </source>
</reference>
<dbReference type="GO" id="GO:0005789">
    <property type="term" value="C:endoplasmic reticulum membrane"/>
    <property type="evidence" value="ECO:0007669"/>
    <property type="project" value="TreeGrafter"/>
</dbReference>
<keyword evidence="10" id="KW-1133">Transmembrane helix</keyword>
<dbReference type="InterPro" id="IPR036291">
    <property type="entry name" value="NAD(P)-bd_dom_sf"/>
</dbReference>
<dbReference type="PRINTS" id="PR00081">
    <property type="entry name" value="GDHRDH"/>
</dbReference>
<keyword evidence="10" id="KW-0472">Membrane</keyword>
<comment type="pathway">
    <text evidence="3">Sphingolipid metabolism.</text>
</comment>
<feature type="transmembrane region" description="Helical" evidence="10">
    <location>
        <begin position="171"/>
        <end position="189"/>
    </location>
</feature>
<evidence type="ECO:0000256" key="3">
    <source>
        <dbReference type="ARBA" id="ARBA00004991"/>
    </source>
</evidence>
<evidence type="ECO:0000313" key="12">
    <source>
        <dbReference type="EMBL" id="KAK4524881.1"/>
    </source>
</evidence>
<keyword evidence="10" id="KW-0812">Transmembrane</keyword>
<dbReference type="EC" id="1.1.1.102" evidence="9"/>
<dbReference type="SUPFAM" id="SSF51735">
    <property type="entry name" value="NAD(P)-binding Rossmann-fold domains"/>
    <property type="match status" value="1"/>
</dbReference>
<sequence>MPSIILTSTLLLLLLLSLSLFLAFWKGNRRIVLRGEHVLITGGTSGIGLEFAKLCILHGAHVTVVGRTEIKLKQALKVLEAYARDSRGKEPVGYISDVAQPSSCEKLFTEAEKKHGPVSVLICCAGSCVPGYFEELEPSVFENQMHSNYYSAVYPAQAAFKRMKGRRKGHIVLTSSLGGLLGVFGYSAYSPSKFAVRGLAEVLYQECLPFGIGVSVICPPDTKTPGFDEENRYKPKETLLLSQGAGLFSAEQVAKEALNDILRRRFMISTGLQGKMLVNVCSGFGPQVSPIQLLVMPIMRGICYFVQRQQERIIKEEHKRR</sequence>
<dbReference type="Gene3D" id="3.40.50.720">
    <property type="entry name" value="NAD(P)-binding Rossmann-like Domain"/>
    <property type="match status" value="1"/>
</dbReference>
<dbReference type="AlphaFoldDB" id="A0AAV9IC74"/>
<evidence type="ECO:0000256" key="6">
    <source>
        <dbReference type="ARBA" id="ARBA00022919"/>
    </source>
</evidence>
<dbReference type="PANTHER" id="PTHR43550">
    <property type="entry name" value="3-KETODIHYDROSPHINGOSINE REDUCTASE"/>
    <property type="match status" value="1"/>
</dbReference>
<comment type="subcellular location">
    <subcellularLocation>
        <location evidence="1">Endoplasmic reticulum</location>
    </subcellularLocation>
</comment>
<evidence type="ECO:0000256" key="4">
    <source>
        <dbReference type="ARBA" id="ARBA00022824"/>
    </source>
</evidence>
<organism evidence="12 13">
    <name type="scientific">Galdieria yellowstonensis</name>
    <dbReference type="NCBI Taxonomy" id="3028027"/>
    <lineage>
        <taxon>Eukaryota</taxon>
        <taxon>Rhodophyta</taxon>
        <taxon>Bangiophyceae</taxon>
        <taxon>Galdieriales</taxon>
        <taxon>Galdieriaceae</taxon>
        <taxon>Galdieria</taxon>
    </lineage>
</organism>
<comment type="pathway">
    <text evidence="2">Lipid metabolism; sphingolipid metabolism.</text>
</comment>
<dbReference type="GO" id="GO:0047560">
    <property type="term" value="F:3-dehydrosphinganine reductase activity"/>
    <property type="evidence" value="ECO:0007669"/>
    <property type="project" value="UniProtKB-EC"/>
</dbReference>
<dbReference type="InterPro" id="IPR002347">
    <property type="entry name" value="SDR_fam"/>
</dbReference>
<dbReference type="InterPro" id="IPR057326">
    <property type="entry name" value="KR_dom"/>
</dbReference>
<proteinExistence type="predicted"/>
<evidence type="ECO:0000256" key="7">
    <source>
        <dbReference type="ARBA" id="ARBA00023002"/>
    </source>
</evidence>
<protein>
    <recommendedName>
        <fullName evidence="9">3-dehydrosphinganine reductase</fullName>
        <ecNumber evidence="9">1.1.1.102</ecNumber>
    </recommendedName>
</protein>
<evidence type="ECO:0000256" key="1">
    <source>
        <dbReference type="ARBA" id="ARBA00004240"/>
    </source>
</evidence>
<keyword evidence="6" id="KW-0746">Sphingolipid metabolism</keyword>
<feature type="transmembrane region" description="Helical" evidence="10">
    <location>
        <begin position="6"/>
        <end position="25"/>
    </location>
</feature>
<dbReference type="EMBL" id="JANCYU010000026">
    <property type="protein sequence ID" value="KAK4524881.1"/>
    <property type="molecule type" value="Genomic_DNA"/>
</dbReference>
<keyword evidence="7" id="KW-0560">Oxidoreductase</keyword>
<evidence type="ECO:0000256" key="10">
    <source>
        <dbReference type="SAM" id="Phobius"/>
    </source>
</evidence>
<evidence type="ECO:0000256" key="2">
    <source>
        <dbReference type="ARBA" id="ARBA00004760"/>
    </source>
</evidence>
<dbReference type="PANTHER" id="PTHR43550:SF3">
    <property type="entry name" value="3-KETODIHYDROSPHINGOSINE REDUCTASE"/>
    <property type="match status" value="1"/>
</dbReference>
<dbReference type="Pfam" id="PF00106">
    <property type="entry name" value="adh_short"/>
    <property type="match status" value="1"/>
</dbReference>
<dbReference type="CDD" id="cd08939">
    <property type="entry name" value="KDSR-like_SDR_c"/>
    <property type="match status" value="1"/>
</dbReference>
<keyword evidence="5" id="KW-0521">NADP</keyword>
<feature type="domain" description="Ketoreductase" evidence="11">
    <location>
        <begin position="36"/>
        <end position="223"/>
    </location>
</feature>
<name>A0AAV9IC74_9RHOD</name>
<evidence type="ECO:0000259" key="11">
    <source>
        <dbReference type="SMART" id="SM00822"/>
    </source>
</evidence>
<keyword evidence="13" id="KW-1185">Reference proteome</keyword>
<dbReference type="InterPro" id="IPR045022">
    <property type="entry name" value="KDSR-like"/>
</dbReference>
<dbReference type="Proteomes" id="UP001300502">
    <property type="component" value="Unassembled WGS sequence"/>
</dbReference>
<keyword evidence="4" id="KW-0256">Endoplasmic reticulum</keyword>
<evidence type="ECO:0000256" key="8">
    <source>
        <dbReference type="ARBA" id="ARBA00023098"/>
    </source>
</evidence>
<evidence type="ECO:0000313" key="13">
    <source>
        <dbReference type="Proteomes" id="UP001300502"/>
    </source>
</evidence>
<accession>A0AAV9IC74</accession>
<keyword evidence="8" id="KW-0443">Lipid metabolism</keyword>
<dbReference type="FunFam" id="3.40.50.720:FF:000468">
    <property type="entry name" value="Short-chain dehydrogenase, putative"/>
    <property type="match status" value="1"/>
</dbReference>
<comment type="caution">
    <text evidence="12">The sequence shown here is derived from an EMBL/GenBank/DDBJ whole genome shotgun (WGS) entry which is preliminary data.</text>
</comment>